<gene>
    <name evidence="1" type="ORF">ENP34_04570</name>
</gene>
<reference evidence="1" key="1">
    <citation type="journal article" date="2020" name="mSystems">
        <title>Genome- and Community-Level Interaction Insights into Carbon Utilization and Element Cycling Functions of Hydrothermarchaeota in Hydrothermal Sediment.</title>
        <authorList>
            <person name="Zhou Z."/>
            <person name="Liu Y."/>
            <person name="Xu W."/>
            <person name="Pan J."/>
            <person name="Luo Z.H."/>
            <person name="Li M."/>
        </authorList>
    </citation>
    <scope>NUCLEOTIDE SEQUENCE [LARGE SCALE GENOMIC DNA]</scope>
    <source>
        <strain evidence="1">SpSt-210</strain>
    </source>
</reference>
<dbReference type="EMBL" id="DSIY01000105">
    <property type="protein sequence ID" value="HEG90706.1"/>
    <property type="molecule type" value="Genomic_DNA"/>
</dbReference>
<comment type="caution">
    <text evidence="1">The sequence shown here is derived from an EMBL/GenBank/DDBJ whole genome shotgun (WGS) entry which is preliminary data.</text>
</comment>
<sequence length="410" mass="44657">MKGSIFLFATDLHDEGLEAVLDNIQGRAGLDGVSLACAYHHARDVFPHNPVRKVRYLEGGTVFFRPDSQRYQDLRIRPQMSQLAEQVDILEALVEVAGQRGLAVRAWTVFLHNTRLGSLYPDCAMQNAFGDPYITQLCPANPEVRAFAAALAADIARYGVDAILAEALCYLGFDHGYHHERCFVPLSPMARCLLGLCFCRHCLETAGEAGVDGERVRDLVRQVLEEALAGSPPAWLALELTWDNVAGLAGGELGGYLLARMEAVTTLARAVSQAVKRIRPETTVYFMDMSGAAKGYATGEPAGEPAPNSAWQDGVDVAAVARAAGGLEAIGYARNPERLRFDLTAYRELLPEATPFSVALRPMLPDCDTPANLAAKVAVASEAGAEWVDFYHYGLMPLDRLDWIRQALHG</sequence>
<dbReference type="AlphaFoldDB" id="A0A831TE26"/>
<evidence type="ECO:0000313" key="1">
    <source>
        <dbReference type="EMBL" id="HEG90706.1"/>
    </source>
</evidence>
<name>A0A831TE26_9BACT</name>
<accession>A0A831TE26</accession>
<organism evidence="1">
    <name type="scientific">Thermorudis peleae</name>
    <dbReference type="NCBI Taxonomy" id="1382356"/>
    <lineage>
        <taxon>Bacteria</taxon>
        <taxon>Pseudomonadati</taxon>
        <taxon>Thermomicrobiota</taxon>
        <taxon>Thermomicrobia</taxon>
        <taxon>Thermomicrobia incertae sedis</taxon>
        <taxon>Thermorudis</taxon>
    </lineage>
</organism>
<dbReference type="Gene3D" id="3.20.20.80">
    <property type="entry name" value="Glycosidases"/>
    <property type="match status" value="1"/>
</dbReference>
<protein>
    <submittedName>
        <fullName evidence="1">Uncharacterized protein</fullName>
    </submittedName>
</protein>
<proteinExistence type="predicted"/>